<dbReference type="InterPro" id="IPR036388">
    <property type="entry name" value="WH-like_DNA-bd_sf"/>
</dbReference>
<dbReference type="PANTHER" id="PTHR30603:SF60">
    <property type="entry name" value="RNA POLYMERASE SIGMA FACTOR RPOD"/>
    <property type="match status" value="1"/>
</dbReference>
<dbReference type="Pfam" id="PF04539">
    <property type="entry name" value="Sigma70_r3"/>
    <property type="match status" value="1"/>
</dbReference>
<evidence type="ECO:0000313" key="9">
    <source>
        <dbReference type="EMBL" id="CAB4706617.1"/>
    </source>
</evidence>
<protein>
    <submittedName>
        <fullName evidence="10">Unannotated protein</fullName>
    </submittedName>
</protein>
<sequence length="409" mass="46292">MANDTTGQSQMMPAVEVVPVSGIDPAEWNSLIARGISAGIVHADSVLHVLRHVELNEDLLHQVNGALTGRNIQIDNAVEELVEDDHGDRRRERAERMAGSHDSGNPTDPVRMYLHEIGRVGLLNADDERRLAQAILDGLAAADRLVVETVTLAEIDRRRLERTVRNGERAKSDLIQANLRLVVSIAKRYQGREMALLDLIQEGNLGLMRAVDKFDHTKGFKFSTYATWWIRQAITRAIADQSRTIRIPVHMVEHINRVLKVQRELVQDLKRDPTTVELAERTGMSEERVQDILRISQDLRSLDAPVGEEDDARFGDLIADENSRDPGEAALDDELRIVVESLLSEFHEREQDVVRMRFGLDDGQARTLEEVGKAFGVTRERIRQIEAKTLNKLRHPRYREQLKAYLGEG</sequence>
<dbReference type="CDD" id="cd06171">
    <property type="entry name" value="Sigma70_r4"/>
    <property type="match status" value="1"/>
</dbReference>
<proteinExistence type="inferred from homology"/>
<dbReference type="EMBL" id="CAEZYY010000012">
    <property type="protein sequence ID" value="CAB4753467.1"/>
    <property type="molecule type" value="Genomic_DNA"/>
</dbReference>
<dbReference type="FunFam" id="1.10.601.10:FF:000001">
    <property type="entry name" value="RNA polymerase sigma factor SigA"/>
    <property type="match status" value="1"/>
</dbReference>
<dbReference type="GO" id="GO:0016987">
    <property type="term" value="F:sigma factor activity"/>
    <property type="evidence" value="ECO:0007669"/>
    <property type="project" value="UniProtKB-KW"/>
</dbReference>
<dbReference type="GO" id="GO:0003677">
    <property type="term" value="F:DNA binding"/>
    <property type="evidence" value="ECO:0007669"/>
    <property type="project" value="UniProtKB-KW"/>
</dbReference>
<dbReference type="Pfam" id="PF04542">
    <property type="entry name" value="Sigma70_r2"/>
    <property type="match status" value="1"/>
</dbReference>
<dbReference type="Pfam" id="PF04545">
    <property type="entry name" value="Sigma70_r4"/>
    <property type="match status" value="1"/>
</dbReference>
<keyword evidence="5" id="KW-0804">Transcription</keyword>
<evidence type="ECO:0000256" key="2">
    <source>
        <dbReference type="ARBA" id="ARBA00023015"/>
    </source>
</evidence>
<comment type="similarity">
    <text evidence="1">Belongs to the sigma-70 factor family.</text>
</comment>
<keyword evidence="3" id="KW-0731">Sigma factor</keyword>
<dbReference type="EMBL" id="CAEZXX010000050">
    <property type="protein sequence ID" value="CAB4706617.1"/>
    <property type="molecule type" value="Genomic_DNA"/>
</dbReference>
<evidence type="ECO:0000256" key="5">
    <source>
        <dbReference type="ARBA" id="ARBA00023163"/>
    </source>
</evidence>
<evidence type="ECO:0000259" key="7">
    <source>
        <dbReference type="PROSITE" id="PS00715"/>
    </source>
</evidence>
<dbReference type="SUPFAM" id="SSF88659">
    <property type="entry name" value="Sigma3 and sigma4 domains of RNA polymerase sigma factors"/>
    <property type="match status" value="2"/>
</dbReference>
<dbReference type="InterPro" id="IPR007630">
    <property type="entry name" value="RNA_pol_sigma70_r4"/>
</dbReference>
<evidence type="ECO:0000256" key="3">
    <source>
        <dbReference type="ARBA" id="ARBA00023082"/>
    </source>
</evidence>
<name>A0A6J6U4D7_9ZZZZ</name>
<dbReference type="InterPro" id="IPR007627">
    <property type="entry name" value="RNA_pol_sigma70_r2"/>
</dbReference>
<organism evidence="10">
    <name type="scientific">freshwater metagenome</name>
    <dbReference type="NCBI Taxonomy" id="449393"/>
    <lineage>
        <taxon>unclassified sequences</taxon>
        <taxon>metagenomes</taxon>
        <taxon>ecological metagenomes</taxon>
    </lineage>
</organism>
<dbReference type="NCBIfam" id="TIGR02937">
    <property type="entry name" value="sigma70-ECF"/>
    <property type="match status" value="1"/>
</dbReference>
<dbReference type="PRINTS" id="PR00046">
    <property type="entry name" value="SIGMA70FCT"/>
</dbReference>
<dbReference type="PROSITE" id="PS00715">
    <property type="entry name" value="SIGMA70_1"/>
    <property type="match status" value="1"/>
</dbReference>
<dbReference type="PROSITE" id="PS00716">
    <property type="entry name" value="SIGMA70_2"/>
    <property type="match status" value="1"/>
</dbReference>
<feature type="compositionally biased region" description="Basic and acidic residues" evidence="6">
    <location>
        <begin position="84"/>
        <end position="99"/>
    </location>
</feature>
<dbReference type="InterPro" id="IPR009042">
    <property type="entry name" value="RNA_pol_sigma70_r1_2"/>
</dbReference>
<dbReference type="AlphaFoldDB" id="A0A6J6U4D7"/>
<keyword evidence="2" id="KW-0805">Transcription regulation</keyword>
<dbReference type="Gene3D" id="1.10.10.10">
    <property type="entry name" value="Winged helix-like DNA-binding domain superfamily/Winged helix DNA-binding domain"/>
    <property type="match status" value="2"/>
</dbReference>
<accession>A0A6J6U4D7</accession>
<reference evidence="10" key="1">
    <citation type="submission" date="2020-05" db="EMBL/GenBank/DDBJ databases">
        <authorList>
            <person name="Chiriac C."/>
            <person name="Salcher M."/>
            <person name="Ghai R."/>
            <person name="Kavagutti S V."/>
        </authorList>
    </citation>
    <scope>NUCLEOTIDE SEQUENCE</scope>
</reference>
<dbReference type="PANTHER" id="PTHR30603">
    <property type="entry name" value="RNA POLYMERASE SIGMA FACTOR RPO"/>
    <property type="match status" value="1"/>
</dbReference>
<evidence type="ECO:0000259" key="8">
    <source>
        <dbReference type="PROSITE" id="PS00716"/>
    </source>
</evidence>
<feature type="domain" description="RNA polymerase sigma-70" evidence="7">
    <location>
        <begin position="198"/>
        <end position="211"/>
    </location>
</feature>
<dbReference type="EMBL" id="CAFBLR010000279">
    <property type="protein sequence ID" value="CAB4886234.1"/>
    <property type="molecule type" value="Genomic_DNA"/>
</dbReference>
<dbReference type="InterPro" id="IPR050239">
    <property type="entry name" value="Sigma-70_RNA_pol_init_factors"/>
</dbReference>
<dbReference type="Gene3D" id="1.10.601.10">
    <property type="entry name" value="RNA Polymerase Primary Sigma Factor"/>
    <property type="match status" value="2"/>
</dbReference>
<feature type="domain" description="RNA polymerase sigma-70" evidence="8">
    <location>
        <begin position="367"/>
        <end position="393"/>
    </location>
</feature>
<dbReference type="InterPro" id="IPR014284">
    <property type="entry name" value="RNA_pol_sigma-70_dom"/>
</dbReference>
<dbReference type="GO" id="GO:0006352">
    <property type="term" value="P:DNA-templated transcription initiation"/>
    <property type="evidence" value="ECO:0007669"/>
    <property type="project" value="InterPro"/>
</dbReference>
<evidence type="ECO:0000256" key="1">
    <source>
        <dbReference type="ARBA" id="ARBA00007788"/>
    </source>
</evidence>
<dbReference type="InterPro" id="IPR013325">
    <property type="entry name" value="RNA_pol_sigma_r2"/>
</dbReference>
<evidence type="ECO:0000256" key="4">
    <source>
        <dbReference type="ARBA" id="ARBA00023125"/>
    </source>
</evidence>
<dbReference type="InterPro" id="IPR013324">
    <property type="entry name" value="RNA_pol_sigma_r3/r4-like"/>
</dbReference>
<gene>
    <name evidence="9" type="ORF">UFOPK2602_00896</name>
    <name evidence="10" type="ORF">UFOPK2806_01157</name>
    <name evidence="11" type="ORF">UFOPK3417_01995</name>
</gene>
<dbReference type="HAMAP" id="MF_00963">
    <property type="entry name" value="Sigma70_RpoD_SigA"/>
    <property type="match status" value="1"/>
</dbReference>
<keyword evidence="4" id="KW-0238">DNA-binding</keyword>
<dbReference type="Pfam" id="PF00140">
    <property type="entry name" value="Sigma70_r1_2"/>
    <property type="match status" value="1"/>
</dbReference>
<dbReference type="InterPro" id="IPR028630">
    <property type="entry name" value="Sigma70_RpoD"/>
</dbReference>
<dbReference type="InterPro" id="IPR007624">
    <property type="entry name" value="RNA_pol_sigma70_r3"/>
</dbReference>
<evidence type="ECO:0000313" key="10">
    <source>
        <dbReference type="EMBL" id="CAB4753467.1"/>
    </source>
</evidence>
<feature type="region of interest" description="Disordered" evidence="6">
    <location>
        <begin position="83"/>
        <end position="110"/>
    </location>
</feature>
<evidence type="ECO:0000313" key="11">
    <source>
        <dbReference type="EMBL" id="CAB4886234.1"/>
    </source>
</evidence>
<dbReference type="SUPFAM" id="SSF88946">
    <property type="entry name" value="Sigma2 domain of RNA polymerase sigma factors"/>
    <property type="match status" value="1"/>
</dbReference>
<dbReference type="InterPro" id="IPR000943">
    <property type="entry name" value="RNA_pol_sigma70"/>
</dbReference>
<evidence type="ECO:0000256" key="6">
    <source>
        <dbReference type="SAM" id="MobiDB-lite"/>
    </source>
</evidence>